<dbReference type="PIRSF" id="PIRSF036628">
    <property type="entry name" value="IolB"/>
    <property type="match status" value="1"/>
</dbReference>
<proteinExistence type="predicted"/>
<gene>
    <name evidence="2" type="ORF">SAMN05216529_11537</name>
</gene>
<dbReference type="InterPro" id="IPR024203">
    <property type="entry name" value="Deoxy-glucuronate_isom_IolB"/>
</dbReference>
<organism evidence="2 3">
    <name type="scientific">Faecalicatena contorta</name>
    <dbReference type="NCBI Taxonomy" id="39482"/>
    <lineage>
        <taxon>Bacteria</taxon>
        <taxon>Bacillati</taxon>
        <taxon>Bacillota</taxon>
        <taxon>Clostridia</taxon>
        <taxon>Lachnospirales</taxon>
        <taxon>Lachnospiraceae</taxon>
        <taxon>Faecalicatena</taxon>
    </lineage>
</organism>
<name>A0A315ZSQ6_9FIRM</name>
<keyword evidence="3" id="KW-1185">Reference proteome</keyword>
<dbReference type="SUPFAM" id="SSF51182">
    <property type="entry name" value="RmlC-like cupins"/>
    <property type="match status" value="1"/>
</dbReference>
<dbReference type="PANTHER" id="PTHR39193">
    <property type="entry name" value="5-DEOXY-GLUCURONATE ISOMERASE"/>
    <property type="match status" value="1"/>
</dbReference>
<dbReference type="GO" id="GO:0008880">
    <property type="term" value="F:glucuronate isomerase activity"/>
    <property type="evidence" value="ECO:0007669"/>
    <property type="project" value="InterPro"/>
</dbReference>
<dbReference type="InterPro" id="IPR014710">
    <property type="entry name" value="RmlC-like_jellyroll"/>
</dbReference>
<dbReference type="Proteomes" id="UP000254051">
    <property type="component" value="Unassembled WGS sequence"/>
</dbReference>
<sequence length="261" mass="30125">MILRSNDFKKGYKKVVVEENENIKMDFGLLGLEKGESYKFNEAKECIFTLIKGELLFKYEGKQEKALRNSCFHENPTVLHVPENTEVEVVCISDKIEMLVQSTKNPKKFAAKLYREEDLLCPTEMRGAGMMNEASTRIVRTFFDRSICPETNFFIGEVVSYPGKWSSYPPHQHTEPEIYFYKFLPENGYGFAEMGDEVNKVKNNDLTGMQANVTHSQSTAPGYAEYYLWVIRLRDDEAMVTNVVEEHKWAAEDGAKYFPEI</sequence>
<keyword evidence="1 2" id="KW-0413">Isomerase</keyword>
<accession>A0A315ZSQ6</accession>
<reference evidence="3" key="1">
    <citation type="submission" date="2017-07" db="EMBL/GenBank/DDBJ databases">
        <authorList>
            <person name="Varghese N."/>
            <person name="Submissions S."/>
        </authorList>
    </citation>
    <scope>NUCLEOTIDE SEQUENCE [LARGE SCALE GENOMIC DNA]</scope>
    <source>
        <strain evidence="3">NLAE-zl-C134</strain>
    </source>
</reference>
<dbReference type="Gene3D" id="2.60.120.10">
    <property type="entry name" value="Jelly Rolls"/>
    <property type="match status" value="2"/>
</dbReference>
<evidence type="ECO:0000313" key="3">
    <source>
        <dbReference type="Proteomes" id="UP000254051"/>
    </source>
</evidence>
<dbReference type="PANTHER" id="PTHR39193:SF1">
    <property type="entry name" value="5-DEOXY-GLUCURONATE ISOMERASE"/>
    <property type="match status" value="1"/>
</dbReference>
<dbReference type="EMBL" id="UHJJ01000015">
    <property type="protein sequence ID" value="SUQ15681.1"/>
    <property type="molecule type" value="Genomic_DNA"/>
</dbReference>
<dbReference type="GO" id="GO:0019310">
    <property type="term" value="P:inositol catabolic process"/>
    <property type="evidence" value="ECO:0007669"/>
    <property type="project" value="InterPro"/>
</dbReference>
<dbReference type="OrthoDB" id="9799936at2"/>
<dbReference type="RefSeq" id="WP_109713735.1">
    <property type="nucleotide sequence ID" value="NZ_QGDS01000015.1"/>
</dbReference>
<protein>
    <submittedName>
        <fullName evidence="2">5-deoxy-glucuronate isomerase</fullName>
    </submittedName>
</protein>
<dbReference type="Pfam" id="PF04962">
    <property type="entry name" value="KduI"/>
    <property type="match status" value="1"/>
</dbReference>
<evidence type="ECO:0000313" key="2">
    <source>
        <dbReference type="EMBL" id="SUQ15681.1"/>
    </source>
</evidence>
<dbReference type="AlphaFoldDB" id="A0A315ZSQ6"/>
<dbReference type="InterPro" id="IPR011051">
    <property type="entry name" value="RmlC_Cupin_sf"/>
</dbReference>
<dbReference type="InterPro" id="IPR021120">
    <property type="entry name" value="KduI/IolB_isomerase"/>
</dbReference>
<evidence type="ECO:0000256" key="1">
    <source>
        <dbReference type="ARBA" id="ARBA00023235"/>
    </source>
</evidence>